<dbReference type="OrthoDB" id="2272416at2759"/>
<accession>A0A9W7J5A4</accession>
<sequence length="127" mass="14704">MEPNEVDWDFFQAAFKKKYLGVRYLDDKKREFMSLVQGNMTVAEYEVQFVRLSPYAPDMVLSDMHRCDRFRYGLVQEVKTFILASEYTYFDVLVTRCKDIEQSLGLTSRIGGSSSSKRAADSGPSWL</sequence>
<dbReference type="AlphaFoldDB" id="A0A9W7J5A4"/>
<comment type="caution">
    <text evidence="2">The sequence shown here is derived from an EMBL/GenBank/DDBJ whole genome shotgun (WGS) entry which is preliminary data.</text>
</comment>
<name>A0A9W7J5A4_HIBTR</name>
<dbReference type="EMBL" id="BSYR01000051">
    <property type="protein sequence ID" value="GMJ08345.1"/>
    <property type="molecule type" value="Genomic_DNA"/>
</dbReference>
<organism evidence="2 3">
    <name type="scientific">Hibiscus trionum</name>
    <name type="common">Flower of an hour</name>
    <dbReference type="NCBI Taxonomy" id="183268"/>
    <lineage>
        <taxon>Eukaryota</taxon>
        <taxon>Viridiplantae</taxon>
        <taxon>Streptophyta</taxon>
        <taxon>Embryophyta</taxon>
        <taxon>Tracheophyta</taxon>
        <taxon>Spermatophyta</taxon>
        <taxon>Magnoliopsida</taxon>
        <taxon>eudicotyledons</taxon>
        <taxon>Gunneridae</taxon>
        <taxon>Pentapetalae</taxon>
        <taxon>rosids</taxon>
        <taxon>malvids</taxon>
        <taxon>Malvales</taxon>
        <taxon>Malvaceae</taxon>
        <taxon>Malvoideae</taxon>
        <taxon>Hibiscus</taxon>
    </lineage>
</organism>
<evidence type="ECO:0000259" key="1">
    <source>
        <dbReference type="Pfam" id="PF03732"/>
    </source>
</evidence>
<proteinExistence type="predicted"/>
<feature type="domain" description="Retrotransposon gag" evidence="1">
    <location>
        <begin position="6"/>
        <end position="74"/>
    </location>
</feature>
<dbReference type="InterPro" id="IPR005162">
    <property type="entry name" value="Retrotrans_gag_dom"/>
</dbReference>
<evidence type="ECO:0000313" key="2">
    <source>
        <dbReference type="EMBL" id="GMJ08345.1"/>
    </source>
</evidence>
<dbReference type="Proteomes" id="UP001165190">
    <property type="component" value="Unassembled WGS sequence"/>
</dbReference>
<evidence type="ECO:0000313" key="3">
    <source>
        <dbReference type="Proteomes" id="UP001165190"/>
    </source>
</evidence>
<protein>
    <recommendedName>
        <fullName evidence="1">Retrotransposon gag domain-containing protein</fullName>
    </recommendedName>
</protein>
<reference evidence="2" key="1">
    <citation type="submission" date="2023-05" db="EMBL/GenBank/DDBJ databases">
        <title>Genome and transcriptome analyses reveal genes involved in the formation of fine ridges on petal epidermal cells in Hibiscus trionum.</title>
        <authorList>
            <person name="Koshimizu S."/>
            <person name="Masuda S."/>
            <person name="Ishii T."/>
            <person name="Shirasu K."/>
            <person name="Hoshino A."/>
            <person name="Arita M."/>
        </authorList>
    </citation>
    <scope>NUCLEOTIDE SEQUENCE</scope>
    <source>
        <strain evidence="2">Hamamatsu line</strain>
    </source>
</reference>
<keyword evidence="3" id="KW-1185">Reference proteome</keyword>
<dbReference type="Pfam" id="PF03732">
    <property type="entry name" value="Retrotrans_gag"/>
    <property type="match status" value="1"/>
</dbReference>
<gene>
    <name evidence="2" type="ORF">HRI_004503700</name>
</gene>